<evidence type="ECO:0000256" key="5">
    <source>
        <dbReference type="RuleBase" id="RU003823"/>
    </source>
</evidence>
<evidence type="ECO:0000256" key="4">
    <source>
        <dbReference type="PROSITE-ProRule" id="PRU00268"/>
    </source>
</evidence>
<dbReference type="PANTHER" id="PTHR48277">
    <property type="entry name" value="MITOCHONDRIAL RIBOSOMAL PROTEIN S5"/>
    <property type="match status" value="1"/>
</dbReference>
<comment type="caution">
    <text evidence="7">The sequence shown here is derived from an EMBL/GenBank/DDBJ whole genome shotgun (WGS) entry which is preliminary data.</text>
</comment>
<dbReference type="GO" id="GO:0006412">
    <property type="term" value="P:translation"/>
    <property type="evidence" value="ECO:0007669"/>
    <property type="project" value="InterPro"/>
</dbReference>
<reference evidence="7 8" key="2">
    <citation type="journal article" date="2014" name="BMC Genomics">
        <title>An improved genome of the model marine alga Ostreococcus tauri unfolds by assessing Illumina de novo assemblies.</title>
        <authorList>
            <person name="Blanc-Mathieu R."/>
            <person name="Verhelst B."/>
            <person name="Derelle E."/>
            <person name="Rombauts S."/>
            <person name="Bouget F.Y."/>
            <person name="Carre I."/>
            <person name="Chateau A."/>
            <person name="Eyre-Walker A."/>
            <person name="Grimsley N."/>
            <person name="Moreau H."/>
            <person name="Piegu B."/>
            <person name="Rivals E."/>
            <person name="Schackwitz W."/>
            <person name="Van de Peer Y."/>
            <person name="Piganeau G."/>
        </authorList>
    </citation>
    <scope>NUCLEOTIDE SEQUENCE [LARGE SCALE GENOMIC DNA]</scope>
    <source>
        <strain evidence="8">OTTH 0595 / CCAP 157/2 / RCC745</strain>
    </source>
</reference>
<organism evidence="7 8">
    <name type="scientific">Ostreococcus tauri</name>
    <name type="common">Marine green alga</name>
    <dbReference type="NCBI Taxonomy" id="70448"/>
    <lineage>
        <taxon>Eukaryota</taxon>
        <taxon>Viridiplantae</taxon>
        <taxon>Chlorophyta</taxon>
        <taxon>Mamiellophyceae</taxon>
        <taxon>Mamiellales</taxon>
        <taxon>Bathycoccaceae</taxon>
        <taxon>Ostreococcus</taxon>
    </lineage>
</organism>
<dbReference type="GO" id="GO:0005737">
    <property type="term" value="C:cytoplasm"/>
    <property type="evidence" value="ECO:0007669"/>
    <property type="project" value="UniProtKB-ARBA"/>
</dbReference>
<dbReference type="OrthoDB" id="309483at2759"/>
<dbReference type="Gene3D" id="3.30.230.10">
    <property type="match status" value="1"/>
</dbReference>
<evidence type="ECO:0000313" key="7">
    <source>
        <dbReference type="EMBL" id="CAL56180.1"/>
    </source>
</evidence>
<dbReference type="PROSITE" id="PS50881">
    <property type="entry name" value="S5_DSRBD"/>
    <property type="match status" value="1"/>
</dbReference>
<dbReference type="Pfam" id="PF03719">
    <property type="entry name" value="Ribosomal_S5_C"/>
    <property type="match status" value="1"/>
</dbReference>
<dbReference type="AlphaFoldDB" id="Q00ZV2"/>
<dbReference type="GeneID" id="9832196"/>
<gene>
    <name evidence="7" type="ORF">OT_ostta10g02210</name>
</gene>
<evidence type="ECO:0000256" key="3">
    <source>
        <dbReference type="ARBA" id="ARBA00023274"/>
    </source>
</evidence>
<dbReference type="InterPro" id="IPR014721">
    <property type="entry name" value="Ribsml_uS5_D2-typ_fold_subgr"/>
</dbReference>
<dbReference type="Pfam" id="PF00333">
    <property type="entry name" value="Ribosomal_S5"/>
    <property type="match status" value="1"/>
</dbReference>
<proteinExistence type="inferred from homology"/>
<evidence type="ECO:0000313" key="8">
    <source>
        <dbReference type="Proteomes" id="UP000009170"/>
    </source>
</evidence>
<dbReference type="PANTHER" id="PTHR48277:SF1">
    <property type="entry name" value="MITOCHONDRIAL RIBOSOMAL PROTEIN S5"/>
    <property type="match status" value="1"/>
</dbReference>
<dbReference type="GO" id="GO:0003723">
    <property type="term" value="F:RNA binding"/>
    <property type="evidence" value="ECO:0007669"/>
    <property type="project" value="InterPro"/>
</dbReference>
<keyword evidence="3 4" id="KW-0687">Ribonucleoprotein</keyword>
<keyword evidence="8" id="KW-1185">Reference proteome</keyword>
<dbReference type="InterPro" id="IPR013810">
    <property type="entry name" value="Ribosomal_uS5_N"/>
</dbReference>
<dbReference type="KEGG" id="ota:OT_ostta10g02210"/>
<evidence type="ECO:0000259" key="6">
    <source>
        <dbReference type="PROSITE" id="PS50881"/>
    </source>
</evidence>
<reference evidence="8" key="1">
    <citation type="journal article" date="2006" name="Proc. Natl. Acad. Sci. U.S.A.">
        <title>Genome analysis of the smallest free-living eukaryote Ostreococcus tauri unveils many unique features.</title>
        <authorList>
            <person name="Derelle E."/>
            <person name="Ferraz C."/>
            <person name="Rombauts S."/>
            <person name="Rouze P."/>
            <person name="Worden A.Z."/>
            <person name="Robbens S."/>
            <person name="Partensky F."/>
            <person name="Degroeve S."/>
            <person name="Echeynie S."/>
            <person name="Cooke R."/>
            <person name="Saeys Y."/>
            <person name="Wuyts J."/>
            <person name="Jabbari K."/>
            <person name="Bowler C."/>
            <person name="Panaud O."/>
            <person name="Piegu B."/>
            <person name="Ball S.G."/>
            <person name="Ral J.-P."/>
            <person name="Bouget F.-Y."/>
            <person name="Piganeau G."/>
            <person name="De Baets B."/>
            <person name="Picard A."/>
            <person name="Delseny M."/>
            <person name="Demaille J."/>
            <person name="Van de Peer Y."/>
            <person name="Moreau H."/>
        </authorList>
    </citation>
    <scope>NUCLEOTIDE SEQUENCE [LARGE SCALE GENOMIC DNA]</scope>
    <source>
        <strain evidence="8">OTTH 0595 / CCAP 157/2 / RCC745</strain>
    </source>
</reference>
<dbReference type="GO" id="GO:0003735">
    <property type="term" value="F:structural constituent of ribosome"/>
    <property type="evidence" value="ECO:0007669"/>
    <property type="project" value="UniProtKB-UniRule"/>
</dbReference>
<name>Q00ZV2_OSTTA</name>
<keyword evidence="2 4" id="KW-0689">Ribosomal protein</keyword>
<protein>
    <submittedName>
        <fullName evidence="7">Unnamed product</fullName>
    </submittedName>
</protein>
<sequence length="294" mass="31522">MRATRATSLARLTANALASSRVVNRVDGSFNPIVVADGSIVSQRGFTAAGESFRRPRAFGRSFASESGASDDGTDGAPVDAKDAALRRRYEALFARFENAPSKQRRFLLNLALKGQMSVADEDDGEEGGQSGFRNRALMTRVIDVNRTNKVTKGGDLTNFTALVVVGNGDGVIGFGSGKGADVGLAIDKAYRKASRSLVYVKRFDEHTIYHEVKGKYCKTLAVMLPAASGSGIVANDTVEAICTLAGIKNIKAKIHGSHHPHNTVRAVFDALEAVESPEDVAERTGMNIYRDRI</sequence>
<dbReference type="Gene3D" id="3.30.160.20">
    <property type="match status" value="1"/>
</dbReference>
<dbReference type="SUPFAM" id="SSF54768">
    <property type="entry name" value="dsRNA-binding domain-like"/>
    <property type="match status" value="1"/>
</dbReference>
<evidence type="ECO:0000256" key="2">
    <source>
        <dbReference type="ARBA" id="ARBA00022980"/>
    </source>
</evidence>
<dbReference type="EMBL" id="CAID01000010">
    <property type="protein sequence ID" value="CAL56180.1"/>
    <property type="molecule type" value="Genomic_DNA"/>
</dbReference>
<dbReference type="RefSeq" id="XP_003081656.1">
    <property type="nucleotide sequence ID" value="XM_003081608.1"/>
</dbReference>
<comment type="similarity">
    <text evidence="1 5">Belongs to the universal ribosomal protein uS5 family.</text>
</comment>
<evidence type="ECO:0000256" key="1">
    <source>
        <dbReference type="ARBA" id="ARBA00008945"/>
    </source>
</evidence>
<dbReference type="InterPro" id="IPR000851">
    <property type="entry name" value="Ribosomal_uS5"/>
</dbReference>
<dbReference type="SUPFAM" id="SSF54211">
    <property type="entry name" value="Ribosomal protein S5 domain 2-like"/>
    <property type="match status" value="1"/>
</dbReference>
<dbReference type="Proteomes" id="UP000009170">
    <property type="component" value="Unassembled WGS sequence"/>
</dbReference>
<dbReference type="GO" id="GO:1990904">
    <property type="term" value="C:ribonucleoprotein complex"/>
    <property type="evidence" value="ECO:0007669"/>
    <property type="project" value="UniProtKB-UniRule"/>
</dbReference>
<dbReference type="GO" id="GO:0005840">
    <property type="term" value="C:ribosome"/>
    <property type="evidence" value="ECO:0007669"/>
    <property type="project" value="UniProtKB-KW"/>
</dbReference>
<dbReference type="InterPro" id="IPR020568">
    <property type="entry name" value="Ribosomal_Su5_D2-typ_SF"/>
</dbReference>
<feature type="domain" description="S5 DRBM" evidence="6">
    <location>
        <begin position="138"/>
        <end position="201"/>
    </location>
</feature>
<dbReference type="FunFam" id="3.30.230.10:FF:000002">
    <property type="entry name" value="30S ribosomal protein S5"/>
    <property type="match status" value="1"/>
</dbReference>
<accession>Q00ZV2</accession>
<dbReference type="InterPro" id="IPR005324">
    <property type="entry name" value="Ribosomal_uS5_C"/>
</dbReference>
<dbReference type="InParanoid" id="Q00ZV2"/>
<dbReference type="STRING" id="70448.Q00ZV2"/>
<dbReference type="OMA" id="STIFHEQ"/>